<reference evidence="1 2" key="1">
    <citation type="journal article" date="2018" name="Environ. Microbiol.">
        <title>Novel energy conservation strategies and behaviour of Pelotomaculum schinkii driving syntrophic propionate catabolism.</title>
        <authorList>
            <person name="Hidalgo-Ahumada C.A.P."/>
            <person name="Nobu M.K."/>
            <person name="Narihiro T."/>
            <person name="Tamaki H."/>
            <person name="Liu W.T."/>
            <person name="Kamagata Y."/>
            <person name="Stams A.J.M."/>
            <person name="Imachi H."/>
            <person name="Sousa D.Z."/>
        </authorList>
    </citation>
    <scope>NUCLEOTIDE SEQUENCE [LARGE SCALE GENOMIC DNA]</scope>
    <source>
        <strain evidence="1 2">HH</strain>
    </source>
</reference>
<proteinExistence type="predicted"/>
<keyword evidence="2" id="KW-1185">Reference proteome</keyword>
<evidence type="ECO:0000313" key="2">
    <source>
        <dbReference type="Proteomes" id="UP000298324"/>
    </source>
</evidence>
<gene>
    <name evidence="1" type="ORF">Psch_00718</name>
</gene>
<protein>
    <recommendedName>
        <fullName evidence="3">Nucleotidyltransferase</fullName>
    </recommendedName>
</protein>
<dbReference type="Proteomes" id="UP000298324">
    <property type="component" value="Unassembled WGS sequence"/>
</dbReference>
<evidence type="ECO:0008006" key="3">
    <source>
        <dbReference type="Google" id="ProtNLM"/>
    </source>
</evidence>
<name>A0A4Y7RDS6_9FIRM</name>
<comment type="caution">
    <text evidence="1">The sequence shown here is derived from an EMBL/GenBank/DDBJ whole genome shotgun (WGS) entry which is preliminary data.</text>
</comment>
<dbReference type="AlphaFoldDB" id="A0A4Y7RDS6"/>
<accession>A0A4Y7RDS6</accession>
<dbReference type="RefSeq" id="WP_190239143.1">
    <property type="nucleotide sequence ID" value="NZ_QFGA01000001.1"/>
</dbReference>
<evidence type="ECO:0000313" key="1">
    <source>
        <dbReference type="EMBL" id="TEB07175.1"/>
    </source>
</evidence>
<organism evidence="1 2">
    <name type="scientific">Pelotomaculum schinkii</name>
    <dbReference type="NCBI Taxonomy" id="78350"/>
    <lineage>
        <taxon>Bacteria</taxon>
        <taxon>Bacillati</taxon>
        <taxon>Bacillota</taxon>
        <taxon>Clostridia</taxon>
        <taxon>Eubacteriales</taxon>
        <taxon>Desulfotomaculaceae</taxon>
        <taxon>Pelotomaculum</taxon>
    </lineage>
</organism>
<sequence length="285" mass="31650">MPYGTIEEAFLNFIAGLELTEQSVVPAMAKSQQLIELAGRELKVNGSFFGGPYRRGTGVPSDTLRLHLVLGSKYYYSYQKNSTKLLYFLKNRLSKFAGNALVGEDGMVIRVKSPGVDLDLVLSIKLKSFGYLTPNGLGGWFKSNPDKEEALFKAKDKASSGRFLQLVKVIKAWNLSAARPFDPYYLELLVYYRVNDFNKTYAELVHSLFASMRMFLPEFLNCPAADEVISCGAPDGVRKLVIEKAFDTTAKAINECDVDKSSILWRSLLGAEFGRSKNDSGYPAG</sequence>
<dbReference type="EMBL" id="QFGA01000001">
    <property type="protein sequence ID" value="TEB07175.1"/>
    <property type="molecule type" value="Genomic_DNA"/>
</dbReference>